<dbReference type="AlphaFoldDB" id="A0A0L6UVL9"/>
<dbReference type="VEuPathDB" id="FungiDB:VP01_3539g1"/>
<dbReference type="Pfam" id="PF04082">
    <property type="entry name" value="Fungal_trans"/>
    <property type="match status" value="1"/>
</dbReference>
<feature type="domain" description="Zn(2)-C6 fungal-type" evidence="4">
    <location>
        <begin position="24"/>
        <end position="55"/>
    </location>
</feature>
<name>A0A0L6UVL9_9BASI</name>
<feature type="compositionally biased region" description="Polar residues" evidence="3">
    <location>
        <begin position="696"/>
        <end position="706"/>
    </location>
</feature>
<dbReference type="Pfam" id="PF00172">
    <property type="entry name" value="Zn_clus"/>
    <property type="match status" value="1"/>
</dbReference>
<gene>
    <name evidence="5" type="ORF">VP01_3539g1</name>
</gene>
<evidence type="ECO:0000256" key="1">
    <source>
        <dbReference type="ARBA" id="ARBA00022723"/>
    </source>
</evidence>
<evidence type="ECO:0000256" key="2">
    <source>
        <dbReference type="ARBA" id="ARBA00023242"/>
    </source>
</evidence>
<comment type="caution">
    <text evidence="5">The sequence shown here is derived from an EMBL/GenBank/DDBJ whole genome shotgun (WGS) entry which is preliminary data.</text>
</comment>
<dbReference type="CDD" id="cd00067">
    <property type="entry name" value="GAL4"/>
    <property type="match status" value="1"/>
</dbReference>
<organism evidence="5 6">
    <name type="scientific">Puccinia sorghi</name>
    <dbReference type="NCBI Taxonomy" id="27349"/>
    <lineage>
        <taxon>Eukaryota</taxon>
        <taxon>Fungi</taxon>
        <taxon>Dikarya</taxon>
        <taxon>Basidiomycota</taxon>
        <taxon>Pucciniomycotina</taxon>
        <taxon>Pucciniomycetes</taxon>
        <taxon>Pucciniales</taxon>
        <taxon>Pucciniaceae</taxon>
        <taxon>Puccinia</taxon>
    </lineage>
</organism>
<proteinExistence type="predicted"/>
<evidence type="ECO:0000256" key="3">
    <source>
        <dbReference type="SAM" id="MobiDB-lite"/>
    </source>
</evidence>
<dbReference type="SUPFAM" id="SSF57701">
    <property type="entry name" value="Zn2/Cys6 DNA-binding domain"/>
    <property type="match status" value="1"/>
</dbReference>
<accession>A0A0L6UVL9</accession>
<dbReference type="Proteomes" id="UP000037035">
    <property type="component" value="Unassembled WGS sequence"/>
</dbReference>
<evidence type="ECO:0000313" key="6">
    <source>
        <dbReference type="Proteomes" id="UP000037035"/>
    </source>
</evidence>
<sequence>MDPSSSGTAPGKQPERRRLRIPRSCDRCRSRKIRCVLEDGDYCNACAQGGLACTFANPESLRKRPTTNKDAEQLSARIMSLERLLQAVDPTLDLNNLPNPNHFIMNPSLPSQLSAASAFQLEPSSAETSAQEVSYDQSRLSAVIAAIHGLQASSKLAAIQLHRRTQSDKSKPMDEGLGVASSPDRYIGPHSGFNLLGAGTDFEIPNLPPWNLSTQYPVDEYLLLRHDEYISSTKCFYPEPDLERDLIKIYFQHFHPLVPIVHPTTFYALHNSGLANNDLTFRALCLLMLSVASRWSSDPRVQLDLAGQPQPSRQFAGFRFLYAGYLGIFRLNDHCTTLCHLQAFALLTIASLGSMQSTTTWIFAEQGLIRAQECGAHREVHHFWNADPLQDYLRRQVFYQLYENAQKVSNALLRTASLQEEDFDVEPAHVDPGDPLGIFVNPYSIISPEVHEAYVAFDPIRVSLWRLGSLRSIFPLLHKLHKVSKRNTGGAASLKSLKSLVDQLDLNAGKWLDNVPPSFKRPDLKQSPEMLMFSVMVITFYQKFQLLMHQNLFHYQEGDPDRKTTKTNPHINKCAELAMSSIEEMNKLRLQNLLTAGFYWVPAELCLAISSLACAIHKQRCWISPQEDQARRKAILLGIAILDDLAPSIHVAAVYGIISKKMLSLLDVKNGSVAEALASSLREPRVVRNPFPNAPPQTGSEGVTSTVRSDRMGDIEPCKKEHQVSYSGLNCHDEGPWLNSWKPQEIAAMAHDSGTQRLFETPLLYPSLSPTSHPAPHPQTFQDQSHAPF</sequence>
<dbReference type="InterPro" id="IPR036864">
    <property type="entry name" value="Zn2-C6_fun-type_DNA-bd_sf"/>
</dbReference>
<keyword evidence="6" id="KW-1185">Reference proteome</keyword>
<dbReference type="STRING" id="27349.A0A0L6UVL9"/>
<dbReference type="GO" id="GO:0006351">
    <property type="term" value="P:DNA-templated transcription"/>
    <property type="evidence" value="ECO:0007669"/>
    <property type="project" value="InterPro"/>
</dbReference>
<keyword evidence="2" id="KW-0539">Nucleus</keyword>
<dbReference type="InterPro" id="IPR007219">
    <property type="entry name" value="XnlR_reg_dom"/>
</dbReference>
<feature type="region of interest" description="Disordered" evidence="3">
    <location>
        <begin position="764"/>
        <end position="789"/>
    </location>
</feature>
<protein>
    <recommendedName>
        <fullName evidence="4">Zn(2)-C6 fungal-type domain-containing protein</fullName>
    </recommendedName>
</protein>
<dbReference type="SMART" id="SM00066">
    <property type="entry name" value="GAL4"/>
    <property type="match status" value="1"/>
</dbReference>
<dbReference type="PANTHER" id="PTHR46910:SF1">
    <property type="entry name" value="MISCELLANEOUS ZN(II)2CYS6 TRANSCRIPTION FACTOR (EUROFUNG)-RELATED"/>
    <property type="match status" value="1"/>
</dbReference>
<reference evidence="5 6" key="1">
    <citation type="submission" date="2015-08" db="EMBL/GenBank/DDBJ databases">
        <title>Next Generation Sequencing and Analysis of the Genome of Puccinia sorghi L Schw, the Causal Agent of Maize Common Rust.</title>
        <authorList>
            <person name="Rochi L."/>
            <person name="Burguener G."/>
            <person name="Darino M."/>
            <person name="Turjanski A."/>
            <person name="Kreff E."/>
            <person name="Dieguez M.J."/>
            <person name="Sacco F."/>
        </authorList>
    </citation>
    <scope>NUCLEOTIDE SEQUENCE [LARGE SCALE GENOMIC DNA]</scope>
    <source>
        <strain evidence="5 6">RO10H11247</strain>
    </source>
</reference>
<evidence type="ECO:0000259" key="4">
    <source>
        <dbReference type="PROSITE" id="PS50048"/>
    </source>
</evidence>
<dbReference type="InterPro" id="IPR001138">
    <property type="entry name" value="Zn2Cys6_DnaBD"/>
</dbReference>
<dbReference type="PROSITE" id="PS00463">
    <property type="entry name" value="ZN2_CY6_FUNGAL_1"/>
    <property type="match status" value="1"/>
</dbReference>
<dbReference type="PROSITE" id="PS50048">
    <property type="entry name" value="ZN2_CY6_FUNGAL_2"/>
    <property type="match status" value="1"/>
</dbReference>
<dbReference type="Gene3D" id="4.10.240.10">
    <property type="entry name" value="Zn(2)-C6 fungal-type DNA-binding domain"/>
    <property type="match status" value="1"/>
</dbReference>
<dbReference type="OrthoDB" id="4456959at2759"/>
<dbReference type="PANTHER" id="PTHR46910">
    <property type="entry name" value="TRANSCRIPTION FACTOR PDR1"/>
    <property type="match status" value="1"/>
</dbReference>
<feature type="compositionally biased region" description="Polar residues" evidence="3">
    <location>
        <begin position="779"/>
        <end position="789"/>
    </location>
</feature>
<dbReference type="GO" id="GO:0003677">
    <property type="term" value="F:DNA binding"/>
    <property type="evidence" value="ECO:0007669"/>
    <property type="project" value="InterPro"/>
</dbReference>
<keyword evidence="1" id="KW-0479">Metal-binding</keyword>
<evidence type="ECO:0000313" key="5">
    <source>
        <dbReference type="EMBL" id="KNZ52539.1"/>
    </source>
</evidence>
<dbReference type="EMBL" id="LAVV01008545">
    <property type="protein sequence ID" value="KNZ52539.1"/>
    <property type="molecule type" value="Genomic_DNA"/>
</dbReference>
<dbReference type="GO" id="GO:0008270">
    <property type="term" value="F:zinc ion binding"/>
    <property type="evidence" value="ECO:0007669"/>
    <property type="project" value="InterPro"/>
</dbReference>
<dbReference type="InterPro" id="IPR050987">
    <property type="entry name" value="AtrR-like"/>
</dbReference>
<feature type="region of interest" description="Disordered" evidence="3">
    <location>
        <begin position="687"/>
        <end position="706"/>
    </location>
</feature>
<dbReference type="GO" id="GO:0000981">
    <property type="term" value="F:DNA-binding transcription factor activity, RNA polymerase II-specific"/>
    <property type="evidence" value="ECO:0007669"/>
    <property type="project" value="InterPro"/>
</dbReference>
<dbReference type="CDD" id="cd12148">
    <property type="entry name" value="fungal_TF_MHR"/>
    <property type="match status" value="1"/>
</dbReference>